<feature type="transmembrane region" description="Helical" evidence="1">
    <location>
        <begin position="38"/>
        <end position="53"/>
    </location>
</feature>
<protein>
    <recommendedName>
        <fullName evidence="2">Transglutaminase-like domain-containing protein</fullName>
    </recommendedName>
</protein>
<gene>
    <name evidence="3" type="ORF">A2V91_04090</name>
</gene>
<dbReference type="SUPFAM" id="SSF54001">
    <property type="entry name" value="Cysteine proteinases"/>
    <property type="match status" value="1"/>
</dbReference>
<dbReference type="PANTHER" id="PTHR42736">
    <property type="entry name" value="PROTEIN-GLUTAMINE GAMMA-GLUTAMYLTRANSFERASE"/>
    <property type="match status" value="1"/>
</dbReference>
<evidence type="ECO:0000259" key="2">
    <source>
        <dbReference type="SMART" id="SM00460"/>
    </source>
</evidence>
<dbReference type="PANTHER" id="PTHR42736:SF1">
    <property type="entry name" value="PROTEIN-GLUTAMINE GAMMA-GLUTAMYLTRANSFERASE"/>
    <property type="match status" value="1"/>
</dbReference>
<organism evidence="3 4">
    <name type="scientific">Candidatus Muproteobacteria bacterium RBG_16_64_10</name>
    <dbReference type="NCBI Taxonomy" id="1817757"/>
    <lineage>
        <taxon>Bacteria</taxon>
        <taxon>Pseudomonadati</taxon>
        <taxon>Pseudomonadota</taxon>
        <taxon>Candidatus Muproteobacteria</taxon>
    </lineage>
</organism>
<feature type="transmembrane region" description="Helical" evidence="1">
    <location>
        <begin position="88"/>
        <end position="105"/>
    </location>
</feature>
<evidence type="ECO:0000313" key="3">
    <source>
        <dbReference type="EMBL" id="OGI37401.1"/>
    </source>
</evidence>
<feature type="transmembrane region" description="Helical" evidence="1">
    <location>
        <begin position="65"/>
        <end position="82"/>
    </location>
</feature>
<dbReference type="Pfam" id="PF13559">
    <property type="entry name" value="DUF4129"/>
    <property type="match status" value="1"/>
</dbReference>
<feature type="transmembrane region" description="Helical" evidence="1">
    <location>
        <begin position="135"/>
        <end position="153"/>
    </location>
</feature>
<keyword evidence="1" id="KW-1133">Transmembrane helix</keyword>
<dbReference type="Proteomes" id="UP000179334">
    <property type="component" value="Unassembled WGS sequence"/>
</dbReference>
<dbReference type="InterPro" id="IPR021878">
    <property type="entry name" value="TgpA_N"/>
</dbReference>
<dbReference type="InterPro" id="IPR002931">
    <property type="entry name" value="Transglutaminase-like"/>
</dbReference>
<dbReference type="SMART" id="SM00460">
    <property type="entry name" value="TGc"/>
    <property type="match status" value="1"/>
</dbReference>
<dbReference type="EMBL" id="MFSR01000092">
    <property type="protein sequence ID" value="OGI37401.1"/>
    <property type="molecule type" value="Genomic_DNA"/>
</dbReference>
<dbReference type="AlphaFoldDB" id="A0A1F6SWS4"/>
<dbReference type="Pfam" id="PF01841">
    <property type="entry name" value="Transglut_core"/>
    <property type="match status" value="1"/>
</dbReference>
<feature type="transmembrane region" description="Helical" evidence="1">
    <location>
        <begin position="165"/>
        <end position="186"/>
    </location>
</feature>
<dbReference type="InterPro" id="IPR038765">
    <property type="entry name" value="Papain-like_cys_pep_sf"/>
</dbReference>
<comment type="caution">
    <text evidence="3">The sequence shown here is derived from an EMBL/GenBank/DDBJ whole genome shotgun (WGS) entry which is preliminary data.</text>
</comment>
<reference evidence="3 4" key="1">
    <citation type="journal article" date="2016" name="Nat. Commun.">
        <title>Thousands of microbial genomes shed light on interconnected biogeochemical processes in an aquifer system.</title>
        <authorList>
            <person name="Anantharaman K."/>
            <person name="Brown C.T."/>
            <person name="Hug L.A."/>
            <person name="Sharon I."/>
            <person name="Castelle C.J."/>
            <person name="Probst A.J."/>
            <person name="Thomas B.C."/>
            <person name="Singh A."/>
            <person name="Wilkins M.J."/>
            <person name="Karaoz U."/>
            <person name="Brodie E.L."/>
            <person name="Williams K.H."/>
            <person name="Hubbard S.S."/>
            <person name="Banfield J.F."/>
        </authorList>
    </citation>
    <scope>NUCLEOTIDE SEQUENCE [LARGE SCALE GENOMIC DNA]</scope>
</reference>
<keyword evidence="1" id="KW-0812">Transmembrane</keyword>
<evidence type="ECO:0000313" key="4">
    <source>
        <dbReference type="Proteomes" id="UP000179334"/>
    </source>
</evidence>
<feature type="transmembrane region" description="Helical" evidence="1">
    <location>
        <begin position="112"/>
        <end position="129"/>
    </location>
</feature>
<evidence type="ECO:0000256" key="1">
    <source>
        <dbReference type="SAM" id="Phobius"/>
    </source>
</evidence>
<dbReference type="InterPro" id="IPR052901">
    <property type="entry name" value="Bact_TGase-like"/>
</dbReference>
<keyword evidence="1" id="KW-0472">Membrane</keyword>
<accession>A0A1F6SWS4</accession>
<dbReference type="InterPro" id="IPR025403">
    <property type="entry name" value="TgpA-like_C"/>
</dbReference>
<dbReference type="Gene3D" id="3.10.620.30">
    <property type="match status" value="1"/>
</dbReference>
<dbReference type="Pfam" id="PF11992">
    <property type="entry name" value="TgpA_N"/>
    <property type="match status" value="1"/>
</dbReference>
<sequence>MARVKPAGALPWRDPVLLGWLLITTALASLPHWVFQPWWVIAVLGLAAGWRWFIEQGRMPKPGRLIRALLAVLLLALVWNQYRTLFGRDAGLALLMVLFGLKLIETRSPRDYAVSVFLLYLVMAGGFLYEQAPWVAALELLAVAASLVTLIRLTQPTTITARQSLRLAGSLLVQALPLLLVLYLFFPRFAGALWTLPVGGQAGLTGMSETMQPGSLGEVMESSEPAFRVSFRGAVPPAEQRYFRMLVLWQTDGRRWDRGYLPAGRAQPVPSGPEYRYELILEPNRLAWLPVLDRPVTSPLDAQAFPGEVFERREPTRERLRYELSAWPQARDRVLATHVREAALQLPPSLSPRVRELAERLRAERGDSLAVAQAAFEHFRREPFVYTLRPPRLGPDPVDEFLFETRRGYCEHYASAFVTLMRAARVPARVVMGYQGGELNPAGNYLLVRQSDAHAWAEIWDETRGWVRVDPTAAVAPARIERGSEAVRRIEASGLNPGALTDAALTRAIEFGLFERLWRRSQLMADYANLAWYRWVADYGADRQSKLFEHFGWPRLSTAQLIGMLTAGIAVVLLAGLWWLSRRRARVDPARKLYDRFCRQLARAGLARASYEGPMDFARRCVRRRPTLAPAVGDITRLYLALRYGPAGHPVQMQEFRRLVKDFSA</sequence>
<name>A0A1F6SWS4_9PROT</name>
<proteinExistence type="predicted"/>
<feature type="domain" description="Transglutaminase-like" evidence="2">
    <location>
        <begin position="402"/>
        <end position="473"/>
    </location>
</feature>
<feature type="transmembrane region" description="Helical" evidence="1">
    <location>
        <begin position="561"/>
        <end position="581"/>
    </location>
</feature>